<reference evidence="2 3" key="1">
    <citation type="submission" date="2021-03" db="EMBL/GenBank/DDBJ databases">
        <title>novel species isolated from a fishpond in China.</title>
        <authorList>
            <person name="Lu H."/>
            <person name="Cai Z."/>
        </authorList>
    </citation>
    <scope>NUCLEOTIDE SEQUENCE [LARGE SCALE GENOMIC DNA]</scope>
    <source>
        <strain evidence="2 3">YJ13C</strain>
    </source>
</reference>
<dbReference type="Proteomes" id="UP000664480">
    <property type="component" value="Unassembled WGS sequence"/>
</dbReference>
<feature type="domain" description="Deacetylase PdaC" evidence="1">
    <location>
        <begin position="39"/>
        <end position="141"/>
    </location>
</feature>
<dbReference type="Gene3D" id="3.30.565.40">
    <property type="entry name" value="Fervidobacterium nodosum Rt17-B1 like"/>
    <property type="match status" value="1"/>
</dbReference>
<dbReference type="Gene3D" id="3.90.640.20">
    <property type="entry name" value="Heat-shock cognate protein, ATPase"/>
    <property type="match status" value="1"/>
</dbReference>
<dbReference type="RefSeq" id="WP_206585914.1">
    <property type="nucleotide sequence ID" value="NZ_JAFKCU010000002.1"/>
</dbReference>
<comment type="caution">
    <text evidence="2">The sequence shown here is derived from an EMBL/GenBank/DDBJ whole genome shotgun (WGS) entry which is preliminary data.</text>
</comment>
<evidence type="ECO:0000313" key="2">
    <source>
        <dbReference type="EMBL" id="MBN7815227.1"/>
    </source>
</evidence>
<keyword evidence="3" id="KW-1185">Reference proteome</keyword>
<protein>
    <submittedName>
        <fullName evidence="2">DUF4163 domain-containing protein</fullName>
    </submittedName>
</protein>
<name>A0ABS3CDQ7_9BACT</name>
<dbReference type="InterPro" id="IPR037126">
    <property type="entry name" value="PdaC/RsiV-like_sf"/>
</dbReference>
<accession>A0ABS3CDQ7</accession>
<dbReference type="Pfam" id="PF13739">
    <property type="entry name" value="PdaC"/>
    <property type="match status" value="1"/>
</dbReference>
<evidence type="ECO:0000259" key="1">
    <source>
        <dbReference type="Pfam" id="PF13739"/>
    </source>
</evidence>
<proteinExistence type="predicted"/>
<sequence length="246" mass="27850">MNIRSIAVLLLFMGCSVPKESAVQNLTFSSQEILTKSCEEENCAKVEITYPEASPTEAGNKINIALRSRLMAYFRQDTTYADLETAAEDYIKGYNEFKADFPDAPGAWAVEIKVENTYESDSLISFKFSEYNFSGGAHPNSSINFINFDKSSGNILSVEKFVLDQQKLLEKVKKKFREHHQVPEGTLLTEDPRFFLPETGFFLPNAMGYEGDKFRVIYIPYEIGPYALGYTELSFELDDLDGIVKK</sequence>
<dbReference type="EMBL" id="JAFKCU010000002">
    <property type="protein sequence ID" value="MBN7815227.1"/>
    <property type="molecule type" value="Genomic_DNA"/>
</dbReference>
<dbReference type="PROSITE" id="PS51257">
    <property type="entry name" value="PROKAR_LIPOPROTEIN"/>
    <property type="match status" value="1"/>
</dbReference>
<gene>
    <name evidence="2" type="ORF">J0A69_07305</name>
</gene>
<evidence type="ECO:0000313" key="3">
    <source>
        <dbReference type="Proteomes" id="UP000664480"/>
    </source>
</evidence>
<dbReference type="InterPro" id="IPR025303">
    <property type="entry name" value="PdaC"/>
</dbReference>
<organism evidence="2 3">
    <name type="scientific">Algoriphagus pacificus</name>
    <dbReference type="NCBI Taxonomy" id="2811234"/>
    <lineage>
        <taxon>Bacteria</taxon>
        <taxon>Pseudomonadati</taxon>
        <taxon>Bacteroidota</taxon>
        <taxon>Cytophagia</taxon>
        <taxon>Cytophagales</taxon>
        <taxon>Cyclobacteriaceae</taxon>
        <taxon>Algoriphagus</taxon>
    </lineage>
</organism>